<sequence length="551" mass="61711">MSIQARALTYKRQKEQSAAIRLLHADHAPVLLAVLAEHFPRGAEARPAEQLYQLMAEDFAVLRDTFELPRTPQAYCNEWVKAGWLVRKSGTKTTGETLEPSEQALTALQMMDSVNAPRSTVTASRVASISNALQALARDTDPDIDSRLRHLEAEHRRIDAEMAQVERGEFVLPSPAAVRERVGDILGQASAIPGDFARVRHELEMLNSQLRRQLLDPDGSRGDVLDEIFAGVDLIGESDAGRSFNGFYSLVVDPERGAWLDTWIGQVLERTDEQTMSPEERTKFRTLFRDMEDAGYEVNRMMTRLARNLRNYVASEQFAEDRRMIELLRDTRKLAADAAEREELAATHKMKTPLQRIGMQITSVAQIKLADPGAEVITSTVEAFEPEEVERYHRLAKIMDCLGSSERADRSWRNVVPDTRRHVKFVGNEVDAEGTVHNTHVDSASLSGGQAQKLVFFCLAAALRYRLAGVDADVPRYATVVLDEAFDRADPVFTRTAMDVFASFGFHMVLATPLKLIKTLSPYVDGTIVVHYTEDPVARSTFELVDTHAPF</sequence>
<dbReference type="AlphaFoldDB" id="A0A838CLI9"/>
<proteinExistence type="predicted"/>
<evidence type="ECO:0000313" key="1">
    <source>
        <dbReference type="EMBL" id="MBA1835984.1"/>
    </source>
</evidence>
<dbReference type="Pfam" id="PF11855">
    <property type="entry name" value="DUF3375"/>
    <property type="match status" value="1"/>
</dbReference>
<evidence type="ECO:0000313" key="2">
    <source>
        <dbReference type="Proteomes" id="UP000581408"/>
    </source>
</evidence>
<dbReference type="EMBL" id="JABFEE010000011">
    <property type="protein sequence ID" value="MBA1835984.1"/>
    <property type="molecule type" value="Genomic_DNA"/>
</dbReference>
<comment type="caution">
    <text evidence="1">The sequence shown here is derived from an EMBL/GenBank/DDBJ whole genome shotgun (WGS) entry which is preliminary data.</text>
</comment>
<organism evidence="1 2">
    <name type="scientific">Corynebacterium wankanglinii</name>
    <dbReference type="NCBI Taxonomy" id="2735136"/>
    <lineage>
        <taxon>Bacteria</taxon>
        <taxon>Bacillati</taxon>
        <taxon>Actinomycetota</taxon>
        <taxon>Actinomycetes</taxon>
        <taxon>Mycobacteriales</taxon>
        <taxon>Corynebacteriaceae</taxon>
        <taxon>Corynebacterium</taxon>
    </lineage>
</organism>
<dbReference type="Pfam" id="PF13558">
    <property type="entry name" value="SbcC_Walker_B"/>
    <property type="match status" value="1"/>
</dbReference>
<dbReference type="InterPro" id="IPR021804">
    <property type="entry name" value="DUF3375"/>
</dbReference>
<dbReference type="RefSeq" id="WP_268908258.1">
    <property type="nucleotide sequence ID" value="NZ_JABFEE010000011.1"/>
</dbReference>
<reference evidence="1 2" key="1">
    <citation type="submission" date="2020-05" db="EMBL/GenBank/DDBJ databases">
        <title>Descriptions of Corynebacterium xxxx sp. nov., Corynebacterium yyyy sp. nov. and Corynebacterium zzzz sp. nov.</title>
        <authorList>
            <person name="Zhang G."/>
        </authorList>
    </citation>
    <scope>NUCLEOTIDE SEQUENCE [LARGE SCALE GENOMIC DNA]</scope>
    <source>
        <strain evidence="2">zg-915</strain>
    </source>
</reference>
<accession>A0A838CLI9</accession>
<name>A0A838CLI9_9CORY</name>
<protein>
    <submittedName>
        <fullName evidence="1">DUF3375 family protein</fullName>
    </submittedName>
</protein>
<dbReference type="Proteomes" id="UP000581408">
    <property type="component" value="Unassembled WGS sequence"/>
</dbReference>
<gene>
    <name evidence="1" type="ORF">HMC16_09725</name>
</gene>